<accession>A0A653D119</accession>
<feature type="compositionally biased region" description="Basic and acidic residues" evidence="1">
    <location>
        <begin position="1"/>
        <end position="13"/>
    </location>
</feature>
<proteinExistence type="predicted"/>
<dbReference type="Proteomes" id="UP000410492">
    <property type="component" value="Unassembled WGS sequence"/>
</dbReference>
<dbReference type="OrthoDB" id="304622at2759"/>
<reference evidence="3 4" key="1">
    <citation type="submission" date="2019-01" db="EMBL/GenBank/DDBJ databases">
        <authorList>
            <person name="Sayadi A."/>
        </authorList>
    </citation>
    <scope>NUCLEOTIDE SEQUENCE [LARGE SCALE GENOMIC DNA]</scope>
</reference>
<dbReference type="PANTHER" id="PTHR21534">
    <property type="entry name" value="KATANIN-INTERACTING PROTEIN"/>
    <property type="match status" value="1"/>
</dbReference>
<sequence length="949" mass="107693">MNPNLKEKDDCNIRDSTNIPSHGSIPKWLEDITETISNEYSSEQTSAGQRDSNDSSKLTERLSILKDDAAPARSKSQSARYGRRASLATDLISKVKSKNVAVSDDYIIPKFDDFNFAASEFKQSDLERSWRSLSEFNQSHRGRLNSGTKNNVYQDNFDTGTNSLPILDDDDSITYTSSMISNEVPPRCKSQLNDYLPTYVYENIKLATEKENESIDTRTFKSNSSENIYNTDHKSTFDIVFEKKMYDYKKKVEEEENLRENIIQELLFDNETITRRKSCDFSQSTINKRPSRHKNRHLNDESMGDSSDLFVQRLYRRNSKYKNKSSILSEISPNEDHGDVFGSNSEVFIIPNLPSGKTLLIDILSTWGDKYYVGLNGIEIFDSDGQIAKVRDISAVPPDINILPECNDDPRVVRNLLDGVNRTQDDMHIWLAPFETGCSHIITIEFAKETTIAMIRIWNYNKSRIHSYRGVRDMVMFLDNRPIFKGEIAKACGGILGGVHHFGDTILFTTDECILEKISKNDSSYCCLTSEPSSPIGTNDRPPTSLMKSEVRPTTGISTVVKNSGSDAIEDNPEHILFGATQMDLVLLTNWGYDGLIGLTGFDVIEGTETVLRLLPNQLSCNAENQCLENLVDEENITTNPTKMWLTPFYNDEEVVISVNFGTLRYVSGIRVWNYNENLQLSYAGVQSMKILLDGKVMINPVNKSELFILRRAPGNEHYDFVQEISFCLSNDKMPIIPPEMDCSRSVVGFVVQIVVYSTWGDKYYCGLNGIELFDENDRQIVLEEQNVCAYPESANILPDVEGDVRTPDKLIDGTNLDHSGMHSWLAPIIPRHLNRIYFVMDSPVSVSYIKFWNYSKTPSRGVRDFGVLMDDLLLCTGTLRKYDENEPEQIVNMLDGDQSSFDENMMNPVVVLLDETKKNTEGMLSVDPALRPFTCISPYNRRYTSQSN</sequence>
<gene>
    <name evidence="3" type="ORF">CALMAC_LOCUS13391</name>
</gene>
<protein>
    <recommendedName>
        <fullName evidence="2">KATNIP domain-containing protein</fullName>
    </recommendedName>
</protein>
<evidence type="ECO:0000259" key="2">
    <source>
        <dbReference type="Pfam" id="PF14652"/>
    </source>
</evidence>
<evidence type="ECO:0000313" key="3">
    <source>
        <dbReference type="EMBL" id="VEN53664.1"/>
    </source>
</evidence>
<feature type="region of interest" description="Disordered" evidence="1">
    <location>
        <begin position="1"/>
        <end position="25"/>
    </location>
</feature>
<dbReference type="EMBL" id="CAACVG010009597">
    <property type="protein sequence ID" value="VEN53664.1"/>
    <property type="molecule type" value="Genomic_DNA"/>
</dbReference>
<name>A0A653D119_CALMS</name>
<feature type="region of interest" description="Disordered" evidence="1">
    <location>
        <begin position="62"/>
        <end position="81"/>
    </location>
</feature>
<evidence type="ECO:0000313" key="4">
    <source>
        <dbReference type="Proteomes" id="UP000410492"/>
    </source>
</evidence>
<dbReference type="Pfam" id="PF14652">
    <property type="entry name" value="DUF4457"/>
    <property type="match status" value="2"/>
</dbReference>
<dbReference type="PANTHER" id="PTHR21534:SF0">
    <property type="entry name" value="KATANIN-INTERACTING PROTEIN"/>
    <property type="match status" value="1"/>
</dbReference>
<dbReference type="InterPro" id="IPR026704">
    <property type="entry name" value="KATNIP"/>
</dbReference>
<feature type="region of interest" description="Disordered" evidence="1">
    <location>
        <begin position="281"/>
        <end position="304"/>
    </location>
</feature>
<dbReference type="InterPro" id="IPR027859">
    <property type="entry name" value="KATNIP_dom"/>
</dbReference>
<keyword evidence="4" id="KW-1185">Reference proteome</keyword>
<dbReference type="AlphaFoldDB" id="A0A653D119"/>
<feature type="domain" description="KATNIP" evidence="2">
    <location>
        <begin position="245"/>
        <end position="426"/>
    </location>
</feature>
<feature type="domain" description="KATNIP" evidence="2">
    <location>
        <begin position="586"/>
        <end position="882"/>
    </location>
</feature>
<evidence type="ECO:0000256" key="1">
    <source>
        <dbReference type="SAM" id="MobiDB-lite"/>
    </source>
</evidence>
<organism evidence="3 4">
    <name type="scientific">Callosobruchus maculatus</name>
    <name type="common">Southern cowpea weevil</name>
    <name type="synonym">Pulse bruchid</name>
    <dbReference type="NCBI Taxonomy" id="64391"/>
    <lineage>
        <taxon>Eukaryota</taxon>
        <taxon>Metazoa</taxon>
        <taxon>Ecdysozoa</taxon>
        <taxon>Arthropoda</taxon>
        <taxon>Hexapoda</taxon>
        <taxon>Insecta</taxon>
        <taxon>Pterygota</taxon>
        <taxon>Neoptera</taxon>
        <taxon>Endopterygota</taxon>
        <taxon>Coleoptera</taxon>
        <taxon>Polyphaga</taxon>
        <taxon>Cucujiformia</taxon>
        <taxon>Chrysomeloidea</taxon>
        <taxon>Chrysomelidae</taxon>
        <taxon>Bruchinae</taxon>
        <taxon>Bruchini</taxon>
        <taxon>Callosobruchus</taxon>
    </lineage>
</organism>